<dbReference type="InterPro" id="IPR011059">
    <property type="entry name" value="Metal-dep_hydrolase_composite"/>
</dbReference>
<dbReference type="PANTHER" id="PTHR43135:SF3">
    <property type="entry name" value="ALPHA-D-RIBOSE 1-METHYLPHOSPHONATE 5-TRIPHOSPHATE DIPHOSPHATASE"/>
    <property type="match status" value="1"/>
</dbReference>
<dbReference type="AlphaFoldDB" id="A0A401G5Z8"/>
<dbReference type="Gene3D" id="2.30.40.10">
    <property type="entry name" value="Urease, subunit C, domain 1"/>
    <property type="match status" value="1"/>
</dbReference>
<evidence type="ECO:0000313" key="3">
    <source>
        <dbReference type="Proteomes" id="UP000287166"/>
    </source>
</evidence>
<gene>
    <name evidence="2" type="ORF">SCP_0104760</name>
</gene>
<dbReference type="STRING" id="139825.A0A401G5Z8"/>
<dbReference type="SUPFAM" id="SSF51556">
    <property type="entry name" value="Metallo-dependent hydrolases"/>
    <property type="match status" value="1"/>
</dbReference>
<comment type="caution">
    <text evidence="2">The sequence shown here is derived from an EMBL/GenBank/DDBJ whole genome shotgun (WGS) entry which is preliminary data.</text>
</comment>
<dbReference type="Gene3D" id="3.20.20.140">
    <property type="entry name" value="Metal-dependent hydrolases"/>
    <property type="match status" value="1"/>
</dbReference>
<evidence type="ECO:0000259" key="1">
    <source>
        <dbReference type="Pfam" id="PF01979"/>
    </source>
</evidence>
<dbReference type="Pfam" id="PF01979">
    <property type="entry name" value="Amidohydro_1"/>
    <property type="match status" value="1"/>
</dbReference>
<sequence>MQIHAPTSSSTRSVATTAAVMKIYAGKLFDPYTRSLLKNRVISVSPDSGLITDVQAFSPADAARVDFSDAEVAVDLRAATVMPGFVDVHVHLFLHPYSEVNWEDQVTKESLAERTVRATIHAKRTLMAGYTAVRDLGTEGAGDADIALRKCVSGPDPLIPGPRYFTANRAIVTTGSYGPKSQIFLNKEGIDGVTGAEVVDGEVECVKAVRRQVGAGADLIKIYSDYRFRSRMNNAGKAVSNAAIATFNEKEVHALVSTAHALGVKVAAHAAHFHPNLVQDDLLQVSSIEHGYDLVLDGSSDITDETRARMEKLAALLTKSNTKWVPTLSAYHTMDGGAGETWKRASRAFKLALECGVTSIACGGDTGVFAHGDNALEMQLMVRLGADWRAVLSWGTLGGWELVRSMDWEGEKGRARLARVEELAEDARVVGDNEVPFGAVRKGFAADIVATTGNLESDFAGAVDKAAITFVMKGGRVYKRDGKPLA</sequence>
<dbReference type="GeneID" id="38774513"/>
<dbReference type="GO" id="GO:0016810">
    <property type="term" value="F:hydrolase activity, acting on carbon-nitrogen (but not peptide) bonds"/>
    <property type="evidence" value="ECO:0007669"/>
    <property type="project" value="InterPro"/>
</dbReference>
<feature type="domain" description="Amidohydrolase-related" evidence="1">
    <location>
        <begin position="80"/>
        <end position="399"/>
    </location>
</feature>
<dbReference type="SUPFAM" id="SSF51338">
    <property type="entry name" value="Composite domain of metallo-dependent hydrolases"/>
    <property type="match status" value="1"/>
</dbReference>
<dbReference type="OrthoDB" id="5595695at2759"/>
<dbReference type="RefSeq" id="XP_027608509.1">
    <property type="nucleotide sequence ID" value="XM_027752708.1"/>
</dbReference>
<name>A0A401G5Z8_9APHY</name>
<dbReference type="InterPro" id="IPR051781">
    <property type="entry name" value="Metallo-dep_Hydrolase"/>
</dbReference>
<dbReference type="PANTHER" id="PTHR43135">
    <property type="entry name" value="ALPHA-D-RIBOSE 1-METHYLPHOSPHONATE 5-TRIPHOSPHATE DIPHOSPHATASE"/>
    <property type="match status" value="1"/>
</dbReference>
<accession>A0A401G5Z8</accession>
<protein>
    <recommendedName>
        <fullName evidence="1">Amidohydrolase-related domain-containing protein</fullName>
    </recommendedName>
</protein>
<dbReference type="InterPro" id="IPR032466">
    <property type="entry name" value="Metal_Hydrolase"/>
</dbReference>
<evidence type="ECO:0000313" key="2">
    <source>
        <dbReference type="EMBL" id="GBE77596.1"/>
    </source>
</evidence>
<dbReference type="InterPro" id="IPR006680">
    <property type="entry name" value="Amidohydro-rel"/>
</dbReference>
<dbReference type="EMBL" id="BFAD01000001">
    <property type="protein sequence ID" value="GBE77596.1"/>
    <property type="molecule type" value="Genomic_DNA"/>
</dbReference>
<keyword evidence="3" id="KW-1185">Reference proteome</keyword>
<dbReference type="InParanoid" id="A0A401G5Z8"/>
<dbReference type="Proteomes" id="UP000287166">
    <property type="component" value="Unassembled WGS sequence"/>
</dbReference>
<reference evidence="2 3" key="1">
    <citation type="journal article" date="2018" name="Sci. Rep.">
        <title>Genome sequence of the cauliflower mushroom Sparassis crispa (Hanabiratake) and its association with beneficial usage.</title>
        <authorList>
            <person name="Kiyama R."/>
            <person name="Furutani Y."/>
            <person name="Kawaguchi K."/>
            <person name="Nakanishi T."/>
        </authorList>
    </citation>
    <scope>NUCLEOTIDE SEQUENCE [LARGE SCALE GENOMIC DNA]</scope>
</reference>
<proteinExistence type="predicted"/>
<organism evidence="2 3">
    <name type="scientific">Sparassis crispa</name>
    <dbReference type="NCBI Taxonomy" id="139825"/>
    <lineage>
        <taxon>Eukaryota</taxon>
        <taxon>Fungi</taxon>
        <taxon>Dikarya</taxon>
        <taxon>Basidiomycota</taxon>
        <taxon>Agaricomycotina</taxon>
        <taxon>Agaricomycetes</taxon>
        <taxon>Polyporales</taxon>
        <taxon>Sparassidaceae</taxon>
        <taxon>Sparassis</taxon>
    </lineage>
</organism>